<feature type="non-terminal residue" evidence="1">
    <location>
        <position position="1"/>
    </location>
</feature>
<evidence type="ECO:0000313" key="1">
    <source>
        <dbReference type="EMBL" id="TFY84237.1"/>
    </source>
</evidence>
<accession>A0A4Z0ACZ5</accession>
<comment type="caution">
    <text evidence="1">The sequence shown here is derived from an EMBL/GenBank/DDBJ whole genome shotgun (WGS) entry which is preliminary data.</text>
</comment>
<dbReference type="AlphaFoldDB" id="A0A4Z0ACZ5"/>
<organism evidence="1 2">
    <name type="scientific">Pseudomonas kairouanensis</name>
    <dbReference type="NCBI Taxonomy" id="2293832"/>
    <lineage>
        <taxon>Bacteria</taxon>
        <taxon>Pseudomonadati</taxon>
        <taxon>Pseudomonadota</taxon>
        <taxon>Gammaproteobacteria</taxon>
        <taxon>Pseudomonadales</taxon>
        <taxon>Pseudomonadaceae</taxon>
        <taxon>Pseudomonas</taxon>
    </lineage>
</organism>
<dbReference type="EMBL" id="QUZU01000074">
    <property type="protein sequence ID" value="TFY84237.1"/>
    <property type="molecule type" value="Genomic_DNA"/>
</dbReference>
<dbReference type="Proteomes" id="UP000297391">
    <property type="component" value="Unassembled WGS sequence"/>
</dbReference>
<name>A0A4Z0ACZ5_9PSED</name>
<evidence type="ECO:0000313" key="2">
    <source>
        <dbReference type="Proteomes" id="UP000297391"/>
    </source>
</evidence>
<proteinExistence type="predicted"/>
<keyword evidence="2" id="KW-1185">Reference proteome</keyword>
<protein>
    <submittedName>
        <fullName evidence="1">Thioesterase</fullName>
    </submittedName>
</protein>
<reference evidence="1 2" key="1">
    <citation type="journal article" date="2019" name="Syst. Appl. Microbiol.">
        <title>New species of pathogenic Pseudomonas isolated from citrus in Tunisia: Proposal of Pseudomonas kairouanensis sp. nov. and Pseudomonas nabeulensis sp. nov.</title>
        <authorList>
            <person name="Oueslati M."/>
            <person name="Mulet M."/>
            <person name="Gomila M."/>
            <person name="Berge O."/>
            <person name="Hajlaoui M.R."/>
            <person name="Lalucat J."/>
            <person name="Sadfi-Zouaoui N."/>
            <person name="Garcia-Valdes E."/>
        </authorList>
    </citation>
    <scope>NUCLEOTIDE SEQUENCE [LARGE SCALE GENOMIC DNA]</scope>
    <source>
        <strain evidence="1 2">KC12</strain>
    </source>
</reference>
<gene>
    <name evidence="1" type="ORF">DYL59_30200</name>
</gene>
<sequence>QTTLQRLSAISQEQTDLPLPALLGRVIGIKKAPIKP</sequence>